<sequence length="139" mass="16448">MKKTKLFIEHVYDFDLLGVISSVRFYKMAWCINKTLSVRLKKEEDISLEVKNERTSLFGNYIFENESCYLQLYKNKSLDGENAYLIPEMQHYDYLIKSSLEYQSFAAEEIIKALKEVTWIEYIAAIEVNNLKSKDNFLT</sequence>
<evidence type="ECO:0000313" key="1">
    <source>
        <dbReference type="EMBL" id="MBL3657966.1"/>
    </source>
</evidence>
<dbReference type="RefSeq" id="WP_202245761.1">
    <property type="nucleotide sequence ID" value="NZ_JAESIY010000010.1"/>
</dbReference>
<protein>
    <submittedName>
        <fullName evidence="1">IPExxxVDY family protein</fullName>
    </submittedName>
</protein>
<accession>A0A937F7X6</accession>
<organism evidence="1 2">
    <name type="scientific">Fulvivirga sediminis</name>
    <dbReference type="NCBI Taxonomy" id="2803949"/>
    <lineage>
        <taxon>Bacteria</taxon>
        <taxon>Pseudomonadati</taxon>
        <taxon>Bacteroidota</taxon>
        <taxon>Cytophagia</taxon>
        <taxon>Cytophagales</taxon>
        <taxon>Fulvivirgaceae</taxon>
        <taxon>Fulvivirga</taxon>
    </lineage>
</organism>
<dbReference type="InterPro" id="IPR047690">
    <property type="entry name" value="IPExxxVDY_fam"/>
</dbReference>
<comment type="caution">
    <text evidence="1">The sequence shown here is derived from an EMBL/GenBank/DDBJ whole genome shotgun (WGS) entry which is preliminary data.</text>
</comment>
<dbReference type="EMBL" id="JAESIY010000010">
    <property type="protein sequence ID" value="MBL3657966.1"/>
    <property type="molecule type" value="Genomic_DNA"/>
</dbReference>
<reference evidence="1" key="1">
    <citation type="submission" date="2021-01" db="EMBL/GenBank/DDBJ databases">
        <title>Fulvivirga kasyanovii gen. nov., sp nov., a novel member of the phylum Bacteroidetes isolated from seawater in a mussel farm.</title>
        <authorList>
            <person name="Zhao L.-H."/>
            <person name="Wang Z.-J."/>
        </authorList>
    </citation>
    <scope>NUCLEOTIDE SEQUENCE</scope>
    <source>
        <strain evidence="1">2943</strain>
    </source>
</reference>
<proteinExistence type="predicted"/>
<dbReference type="NCBIfam" id="NF033205">
    <property type="entry name" value="IPExxxVDY"/>
    <property type="match status" value="1"/>
</dbReference>
<dbReference type="Proteomes" id="UP000659388">
    <property type="component" value="Unassembled WGS sequence"/>
</dbReference>
<evidence type="ECO:0000313" key="2">
    <source>
        <dbReference type="Proteomes" id="UP000659388"/>
    </source>
</evidence>
<keyword evidence="2" id="KW-1185">Reference proteome</keyword>
<gene>
    <name evidence="1" type="ORF">JL102_17580</name>
</gene>
<dbReference type="AlphaFoldDB" id="A0A937F7X6"/>
<name>A0A937F7X6_9BACT</name>